<dbReference type="GO" id="GO:0042802">
    <property type="term" value="F:identical protein binding"/>
    <property type="evidence" value="ECO:0007669"/>
    <property type="project" value="TreeGrafter"/>
</dbReference>
<sequence length="275" mass="30176">MRLVVTKMNLGLWAAAYVKEKIHAFRPTAEKPFVMGLPTGGTVVDFYANLRLFYKEHLLDFRHIVTFNMDEYVGLPQDHPQSYHSYMRQNLFSEVNIPPENTHILDGQAANLPLECAQYERAIRQAGGIHLFLGGVGRNGHIAFNEPGSSFDSRTRPVNLTAATIQANSRFFLNDVHRVPTQALTVGIGTILQAQELLFLASGPSKAGAVAQLCKPGLSEACPLTALKLHPHATLLADSAACALAEGPIRQQLDALMHSQPDAPHWVVELPKEAL</sequence>
<dbReference type="Pfam" id="PF01182">
    <property type="entry name" value="Glucosamine_iso"/>
    <property type="match status" value="1"/>
</dbReference>
<dbReference type="PANTHER" id="PTHR11280">
    <property type="entry name" value="GLUCOSAMINE-6-PHOSPHATE ISOMERASE"/>
    <property type="match status" value="1"/>
</dbReference>
<evidence type="ECO:0000256" key="2">
    <source>
        <dbReference type="NCBIfam" id="TIGR00502"/>
    </source>
</evidence>
<dbReference type="RefSeq" id="WP_087286257.1">
    <property type="nucleotide sequence ID" value="NZ_NFJD01000001.1"/>
</dbReference>
<feature type="domain" description="Glucosamine/galactosamine-6-phosphate isomerase" evidence="3">
    <location>
        <begin position="14"/>
        <end position="228"/>
    </location>
</feature>
<keyword evidence="1" id="KW-0378">Hydrolase</keyword>
<dbReference type="GO" id="GO:0019262">
    <property type="term" value="P:N-acetylneuraminate catabolic process"/>
    <property type="evidence" value="ECO:0007669"/>
    <property type="project" value="TreeGrafter"/>
</dbReference>
<dbReference type="Proteomes" id="UP000196368">
    <property type="component" value="Unassembled WGS sequence"/>
</dbReference>
<dbReference type="InterPro" id="IPR006148">
    <property type="entry name" value="Glc/Gal-6P_isomerase"/>
</dbReference>
<organism evidence="4 5">
    <name type="scientific">Candidatus Avelusimicrobium gallicola</name>
    <dbReference type="NCBI Taxonomy" id="2562704"/>
    <lineage>
        <taxon>Bacteria</taxon>
        <taxon>Pseudomonadati</taxon>
        <taxon>Elusimicrobiota</taxon>
        <taxon>Elusimicrobia</taxon>
        <taxon>Elusimicrobiales</taxon>
        <taxon>Elusimicrobiaceae</taxon>
        <taxon>Candidatus Avelusimicrobium</taxon>
    </lineage>
</organism>
<dbReference type="GO" id="GO:0005975">
    <property type="term" value="P:carbohydrate metabolic process"/>
    <property type="evidence" value="ECO:0007669"/>
    <property type="project" value="InterPro"/>
</dbReference>
<comment type="caution">
    <text evidence="4">The sequence shown here is derived from an EMBL/GenBank/DDBJ whole genome shotgun (WGS) entry which is preliminary data.</text>
</comment>
<reference evidence="5" key="1">
    <citation type="submission" date="2017-04" db="EMBL/GenBank/DDBJ databases">
        <title>Function of individual gut microbiota members based on whole genome sequencing of pure cultures obtained from chicken caecum.</title>
        <authorList>
            <person name="Medvecky M."/>
            <person name="Cejkova D."/>
            <person name="Polansky O."/>
            <person name="Karasova D."/>
            <person name="Kubasova T."/>
            <person name="Cizek A."/>
            <person name="Rychlik I."/>
        </authorList>
    </citation>
    <scope>NUCLEOTIDE SEQUENCE [LARGE SCALE GENOMIC DNA]</scope>
    <source>
        <strain evidence="5">An273</strain>
    </source>
</reference>
<dbReference type="InterPro" id="IPR004547">
    <property type="entry name" value="Glucosamine6P_isomerase"/>
</dbReference>
<keyword evidence="5" id="KW-1185">Reference proteome</keyword>
<name>A0A1Y4DK20_9BACT</name>
<dbReference type="CDD" id="cd01399">
    <property type="entry name" value="GlcN6P_deaminase"/>
    <property type="match status" value="1"/>
</dbReference>
<evidence type="ECO:0000259" key="3">
    <source>
        <dbReference type="Pfam" id="PF01182"/>
    </source>
</evidence>
<dbReference type="InterPro" id="IPR018321">
    <property type="entry name" value="Glucosamine6P_isomerase_CS"/>
</dbReference>
<dbReference type="GO" id="GO:0006046">
    <property type="term" value="P:N-acetylglucosamine catabolic process"/>
    <property type="evidence" value="ECO:0007669"/>
    <property type="project" value="UniProtKB-UniRule"/>
</dbReference>
<dbReference type="GO" id="GO:0006043">
    <property type="term" value="P:glucosamine catabolic process"/>
    <property type="evidence" value="ECO:0007669"/>
    <property type="project" value="TreeGrafter"/>
</dbReference>
<proteinExistence type="predicted"/>
<dbReference type="OrthoDB" id="9791139at2"/>
<dbReference type="PANTHER" id="PTHR11280:SF5">
    <property type="entry name" value="GLUCOSAMINE-6-PHOSPHATE ISOMERASE"/>
    <property type="match status" value="1"/>
</dbReference>
<evidence type="ECO:0000313" key="5">
    <source>
        <dbReference type="Proteomes" id="UP000196368"/>
    </source>
</evidence>
<evidence type="ECO:0000256" key="1">
    <source>
        <dbReference type="ARBA" id="ARBA00022801"/>
    </source>
</evidence>
<accession>A0A1Y4DK20</accession>
<dbReference type="GO" id="GO:0004342">
    <property type="term" value="F:glucosamine-6-phosphate deaminase activity"/>
    <property type="evidence" value="ECO:0007669"/>
    <property type="project" value="UniProtKB-UniRule"/>
</dbReference>
<gene>
    <name evidence="4" type="ORF">B5F75_00365</name>
</gene>
<evidence type="ECO:0000313" key="4">
    <source>
        <dbReference type="EMBL" id="OUO57268.1"/>
    </source>
</evidence>
<dbReference type="PROSITE" id="PS01161">
    <property type="entry name" value="GLC_GALNAC_ISOMERASE"/>
    <property type="match status" value="1"/>
</dbReference>
<dbReference type="Gene3D" id="3.40.50.1360">
    <property type="match status" value="1"/>
</dbReference>
<dbReference type="NCBIfam" id="TIGR00502">
    <property type="entry name" value="nagB"/>
    <property type="match status" value="1"/>
</dbReference>
<dbReference type="InterPro" id="IPR037171">
    <property type="entry name" value="NagB/RpiA_transferase-like"/>
</dbReference>
<dbReference type="GO" id="GO:0005737">
    <property type="term" value="C:cytoplasm"/>
    <property type="evidence" value="ECO:0007669"/>
    <property type="project" value="TreeGrafter"/>
</dbReference>
<protein>
    <recommendedName>
        <fullName evidence="2">Glucosamine-6-phosphate deaminase</fullName>
        <ecNumber evidence="2">3.5.99.6</ecNumber>
    </recommendedName>
</protein>
<dbReference type="SUPFAM" id="SSF100950">
    <property type="entry name" value="NagB/RpiA/CoA transferase-like"/>
    <property type="match status" value="1"/>
</dbReference>
<dbReference type="EC" id="3.5.99.6" evidence="2"/>
<dbReference type="AlphaFoldDB" id="A0A1Y4DK20"/>
<dbReference type="EMBL" id="NFJD01000001">
    <property type="protein sequence ID" value="OUO57268.1"/>
    <property type="molecule type" value="Genomic_DNA"/>
</dbReference>